<gene>
    <name evidence="3" type="ORF">QCA50_004124</name>
</gene>
<dbReference type="InterPro" id="IPR011042">
    <property type="entry name" value="6-blade_b-propeller_TolB-like"/>
</dbReference>
<accession>A0AAW0GGE1</accession>
<dbReference type="InterPro" id="IPR052988">
    <property type="entry name" value="Oryzine_lactonohydrolase"/>
</dbReference>
<feature type="region of interest" description="Disordered" evidence="1">
    <location>
        <begin position="35"/>
        <end position="55"/>
    </location>
</feature>
<reference evidence="3 4" key="1">
    <citation type="submission" date="2022-09" db="EMBL/GenBank/DDBJ databases">
        <authorList>
            <person name="Palmer J.M."/>
        </authorList>
    </citation>
    <scope>NUCLEOTIDE SEQUENCE [LARGE SCALE GENOMIC DNA]</scope>
    <source>
        <strain evidence="3 4">DSM 7382</strain>
    </source>
</reference>
<dbReference type="Proteomes" id="UP001385951">
    <property type="component" value="Unassembled WGS sequence"/>
</dbReference>
<dbReference type="SUPFAM" id="SSF63829">
    <property type="entry name" value="Calcium-dependent phosphotriesterase"/>
    <property type="match status" value="1"/>
</dbReference>
<evidence type="ECO:0000313" key="4">
    <source>
        <dbReference type="Proteomes" id="UP001385951"/>
    </source>
</evidence>
<feature type="domain" description="SMP-30/Gluconolactonase/LRE-like region" evidence="2">
    <location>
        <begin position="165"/>
        <end position="446"/>
    </location>
</feature>
<dbReference type="EMBL" id="JASBNA010000004">
    <property type="protein sequence ID" value="KAK7692498.1"/>
    <property type="molecule type" value="Genomic_DNA"/>
</dbReference>
<protein>
    <recommendedName>
        <fullName evidence="2">SMP-30/Gluconolactonase/LRE-like region domain-containing protein</fullName>
    </recommendedName>
</protein>
<dbReference type="PANTHER" id="PTHR47064:SF2">
    <property type="entry name" value="SMP-30_GLUCONOLACTONASE_LRE-LIKE REGION DOMAIN-CONTAINING PROTEIN-RELATED"/>
    <property type="match status" value="1"/>
</dbReference>
<comment type="caution">
    <text evidence="3">The sequence shown here is derived from an EMBL/GenBank/DDBJ whole genome shotgun (WGS) entry which is preliminary data.</text>
</comment>
<organism evidence="3 4">
    <name type="scientific">Cerrena zonata</name>
    <dbReference type="NCBI Taxonomy" id="2478898"/>
    <lineage>
        <taxon>Eukaryota</taxon>
        <taxon>Fungi</taxon>
        <taxon>Dikarya</taxon>
        <taxon>Basidiomycota</taxon>
        <taxon>Agaricomycotina</taxon>
        <taxon>Agaricomycetes</taxon>
        <taxon>Polyporales</taxon>
        <taxon>Cerrenaceae</taxon>
        <taxon>Cerrena</taxon>
    </lineage>
</organism>
<name>A0AAW0GGE1_9APHY</name>
<dbReference type="Pfam" id="PF08450">
    <property type="entry name" value="SGL"/>
    <property type="match status" value="1"/>
</dbReference>
<sequence>MHLAYVYRRRHGIYNTIVVSHLDLEYIFMPIRDTSASTESPQGQPDPQNEDSSVRVTHNSNFTMPLLAGGIVALVTSLLFSRAASQSATTSLPPQTVFVDPLTFNVLGQNGSFRDSSFTQFFNPTNTSPPFFQAFHPDFLTVLGKNPSIRAIASNPGFAFAHEAPIWLPSTDEIFFASNDGGALGMSDLDHNNQVSKISLKEAQEAISKTSGTRDVNITVTKLDLPETVQMTNGGTGPFRGQLLLINSGRGPLPPSLTLVNPEAPHNTTVLLDNFFGRQFNSLNDVKIHPKSKKLFFTDVIYGFLNHFRPDPLMPSQVYRFDQDTGRIRVVADGFDKCNGIAFTQDGNTAYIADTGASGGFLGNNQTHPATIYAFDVHPKTQAFANRRVFAYVDTGVADGVQLDNKGNVYAGTGDGVQVWNPEGELLGKFFIETTSANMIFAGNRLVIMAETKIFLAQIAAEGFDISLQ</sequence>
<evidence type="ECO:0000313" key="3">
    <source>
        <dbReference type="EMBL" id="KAK7692498.1"/>
    </source>
</evidence>
<evidence type="ECO:0000256" key="1">
    <source>
        <dbReference type="SAM" id="MobiDB-lite"/>
    </source>
</evidence>
<dbReference type="InterPro" id="IPR013658">
    <property type="entry name" value="SGL"/>
</dbReference>
<proteinExistence type="predicted"/>
<keyword evidence="4" id="KW-1185">Reference proteome</keyword>
<evidence type="ECO:0000259" key="2">
    <source>
        <dbReference type="Pfam" id="PF08450"/>
    </source>
</evidence>
<dbReference type="Gene3D" id="2.120.10.30">
    <property type="entry name" value="TolB, C-terminal domain"/>
    <property type="match status" value="1"/>
</dbReference>
<dbReference type="PANTHER" id="PTHR47064">
    <property type="entry name" value="PUTATIVE (AFU_ORTHOLOGUE AFUA_1G08990)-RELATED"/>
    <property type="match status" value="1"/>
</dbReference>
<dbReference type="AlphaFoldDB" id="A0AAW0GGE1"/>